<dbReference type="OrthoDB" id="66546at2759"/>
<dbReference type="Gene3D" id="1.20.120.1900">
    <property type="entry name" value="Gamma-tubulin complex, C-terminal domain"/>
    <property type="match status" value="1"/>
</dbReference>
<sequence>MASTTTINTWMEELVLSFLAPSTPTDVRKHKDNFIRTVKHHNYGRTNQFAVAERLTGLEEKFQVYNLDDVAAELFSRRAELKKDHDDKKWLPDILDFLLHLSHDPVHYSRIENLEKLNPRTETPLPLKWEEIEGDDPIDRQDEIWRLPKYSDSSSDEDEIVPSSPSTSPATVKHDLTKEIDVERVFEAPAAQESTKLDASQFWNRPGHLVAVTETQAVREMLFMLTGLPTSIFTSTNNAIRPNQRYCLGHLGSTTSKSLLEEAARLGSDIDFVRQWLQTPQDSTVMQFIQSAISSILTSFESTISKEHTAILHQSSPTGVISLLQTLQRVERASRPLQAVTVIASQFIVSDHIAALNTIYSHLDTAHSCSNSVQGETYLPIFLSSLALYSKPIDIWLLTGRIEPTQPFFVFENDRKTRVASTLWHDWFTLTPTKDSTIPIFLRKYCERILTIGKTAAFLHHLGRVTPNSCNNDLGIAAAAAETVHLIASSPLPFSATFEVILDRHLAALLGTSTSALRHILETSCGLTRFLDALDYLYLAKDGVLLDGIESKMFDQIDRCLEMWNDRFLLSDLLSEAFQNTECVDVDAITVHAAYTSSRSMENRRRSVRILGAVSISYHLSWPIANIILPASINSYQRVALILNQIRRARALLESRAYFYVQHVPLPFDDPNDHRLARLIYWQLSYFANILYSHLTSCTVQAFTTTMRERLHSSSTRSVDDMIAIHTQYITGMEHACLSSKRIKPLRDALITILDLCIRFTDLVTSPSTIPEVRPGSGDADGGDFEASSFISARSQRRRRRGGRGGGGGGGGGGKGRQQQDDEYSSSEDDDEAGMGQGEGYSTFVLEEDASLTQEMIKVRDTFRRHVQFLIAGLRAVARSSRSNSPQAQGQAQGQELQGWEVGENFELLADSLEGVFPAGRRVLT</sequence>
<keyword evidence="3 5" id="KW-0493">Microtubule</keyword>
<dbReference type="InterPro" id="IPR032797">
    <property type="entry name" value="Mod21_N"/>
</dbReference>
<dbReference type="InterPro" id="IPR040457">
    <property type="entry name" value="GCP_C"/>
</dbReference>
<dbReference type="GO" id="GO:0005816">
    <property type="term" value="C:spindle pole body"/>
    <property type="evidence" value="ECO:0007669"/>
    <property type="project" value="UniProtKB-ARBA"/>
</dbReference>
<dbReference type="GO" id="GO:0051011">
    <property type="term" value="F:microtubule minus-end binding"/>
    <property type="evidence" value="ECO:0007669"/>
    <property type="project" value="TreeGrafter"/>
</dbReference>
<feature type="region of interest" description="Disordered" evidence="6">
    <location>
        <begin position="148"/>
        <end position="172"/>
    </location>
</feature>
<dbReference type="HOGENOM" id="CLU_010106_0_0_1"/>
<dbReference type="InterPro" id="IPR007259">
    <property type="entry name" value="GCP"/>
</dbReference>
<dbReference type="GO" id="GO:0005874">
    <property type="term" value="C:microtubule"/>
    <property type="evidence" value="ECO:0007669"/>
    <property type="project" value="UniProtKB-KW"/>
</dbReference>
<reference evidence="10" key="1">
    <citation type="submission" date="2015-01" db="EMBL/GenBank/DDBJ databases">
        <title>The Genome Sequence of Cladophialophora bantiana CBS 173.52.</title>
        <authorList>
            <consortium name="The Broad Institute Genomics Platform"/>
            <person name="Cuomo C."/>
            <person name="de Hoog S."/>
            <person name="Gorbushina A."/>
            <person name="Stielow B."/>
            <person name="Teixiera M."/>
            <person name="Abouelleil A."/>
            <person name="Chapman S.B."/>
            <person name="Priest M."/>
            <person name="Young S.K."/>
            <person name="Wortman J."/>
            <person name="Nusbaum C."/>
            <person name="Birren B."/>
        </authorList>
    </citation>
    <scope>NUCLEOTIDE SEQUENCE [LARGE SCALE GENOMIC DNA]</scope>
    <source>
        <strain evidence="10">CBS 173.52</strain>
    </source>
</reference>
<dbReference type="GO" id="GO:0051225">
    <property type="term" value="P:spindle assembly"/>
    <property type="evidence" value="ECO:0007669"/>
    <property type="project" value="TreeGrafter"/>
</dbReference>
<keyword evidence="11" id="KW-1185">Reference proteome</keyword>
<evidence type="ECO:0000259" key="8">
    <source>
        <dbReference type="Pfam" id="PF14609"/>
    </source>
</evidence>
<dbReference type="Pfam" id="PF14609">
    <property type="entry name" value="GCP5-Mod21_N"/>
    <property type="match status" value="1"/>
</dbReference>
<organism evidence="10 11">
    <name type="scientific">Cladophialophora bantiana (strain ATCC 10958 / CBS 173.52 / CDC B-1940 / NIH 8579)</name>
    <name type="common">Xylohypha bantiana</name>
    <dbReference type="NCBI Taxonomy" id="1442370"/>
    <lineage>
        <taxon>Eukaryota</taxon>
        <taxon>Fungi</taxon>
        <taxon>Dikarya</taxon>
        <taxon>Ascomycota</taxon>
        <taxon>Pezizomycotina</taxon>
        <taxon>Eurotiomycetes</taxon>
        <taxon>Chaetothyriomycetidae</taxon>
        <taxon>Chaetothyriales</taxon>
        <taxon>Herpotrichiellaceae</taxon>
        <taxon>Cladophialophora</taxon>
    </lineage>
</organism>
<dbReference type="VEuPathDB" id="FungiDB:Z519_06305"/>
<dbReference type="Pfam" id="PF04130">
    <property type="entry name" value="GCP_C_terminal"/>
    <property type="match status" value="1"/>
</dbReference>
<evidence type="ECO:0000259" key="7">
    <source>
        <dbReference type="Pfam" id="PF04130"/>
    </source>
</evidence>
<dbReference type="CDD" id="cd22572">
    <property type="entry name" value="GCP5_NTD"/>
    <property type="match status" value="1"/>
</dbReference>
<dbReference type="GO" id="GO:0051321">
    <property type="term" value="P:meiotic cell cycle"/>
    <property type="evidence" value="ECO:0007669"/>
    <property type="project" value="TreeGrafter"/>
</dbReference>
<evidence type="ECO:0000259" key="9">
    <source>
        <dbReference type="Pfam" id="PF17681"/>
    </source>
</evidence>
<keyword evidence="2 5" id="KW-0963">Cytoplasm</keyword>
<evidence type="ECO:0000256" key="5">
    <source>
        <dbReference type="RuleBase" id="RU363050"/>
    </source>
</evidence>
<evidence type="ECO:0000256" key="4">
    <source>
        <dbReference type="ARBA" id="ARBA00023212"/>
    </source>
</evidence>
<evidence type="ECO:0000256" key="1">
    <source>
        <dbReference type="ARBA" id="ARBA00010337"/>
    </source>
</evidence>
<name>A0A0D2HGR9_CLAB1</name>
<feature type="compositionally biased region" description="Acidic residues" evidence="6">
    <location>
        <begin position="821"/>
        <end position="833"/>
    </location>
</feature>
<protein>
    <recommendedName>
        <fullName evidence="5">Spindle pole body component</fullName>
    </recommendedName>
</protein>
<dbReference type="GeneID" id="27699233"/>
<dbReference type="InterPro" id="IPR041470">
    <property type="entry name" value="GCP_N"/>
</dbReference>
<evidence type="ECO:0000313" key="10">
    <source>
        <dbReference type="EMBL" id="KIW92458.1"/>
    </source>
</evidence>
<proteinExistence type="inferred from homology"/>
<dbReference type="PANTHER" id="PTHR19302:SF33">
    <property type="entry name" value="GAMMA-TUBULIN COMPLEX COMPONENT 5"/>
    <property type="match status" value="1"/>
</dbReference>
<dbReference type="GO" id="GO:0043015">
    <property type="term" value="F:gamma-tubulin binding"/>
    <property type="evidence" value="ECO:0007669"/>
    <property type="project" value="InterPro"/>
</dbReference>
<dbReference type="Proteomes" id="UP000053789">
    <property type="component" value="Unassembled WGS sequence"/>
</dbReference>
<dbReference type="GO" id="GO:0000922">
    <property type="term" value="C:spindle pole"/>
    <property type="evidence" value="ECO:0007669"/>
    <property type="project" value="InterPro"/>
</dbReference>
<dbReference type="EMBL" id="KN846988">
    <property type="protein sequence ID" value="KIW92458.1"/>
    <property type="molecule type" value="Genomic_DNA"/>
</dbReference>
<dbReference type="AlphaFoldDB" id="A0A0D2HGR9"/>
<dbReference type="GO" id="GO:0031122">
    <property type="term" value="P:cytoplasmic microtubule organization"/>
    <property type="evidence" value="ECO:0007669"/>
    <property type="project" value="TreeGrafter"/>
</dbReference>
<dbReference type="GO" id="GO:0007020">
    <property type="term" value="P:microtubule nucleation"/>
    <property type="evidence" value="ECO:0007669"/>
    <property type="project" value="InterPro"/>
</dbReference>
<dbReference type="RefSeq" id="XP_016619127.1">
    <property type="nucleotide sequence ID" value="XM_016764045.1"/>
</dbReference>
<dbReference type="Pfam" id="PF17681">
    <property type="entry name" value="GCP_N_terminal"/>
    <property type="match status" value="1"/>
</dbReference>
<comment type="subcellular location">
    <subcellularLocation>
        <location evidence="5">Cytoplasm</location>
        <location evidence="5">Cytoskeleton</location>
        <location evidence="5">Microtubule organizing center</location>
    </subcellularLocation>
</comment>
<accession>A0A0D2HGR9</accession>
<gene>
    <name evidence="10" type="ORF">Z519_06305</name>
</gene>
<feature type="region of interest" description="Disordered" evidence="6">
    <location>
        <begin position="768"/>
        <end position="838"/>
    </location>
</feature>
<dbReference type="PANTHER" id="PTHR19302">
    <property type="entry name" value="GAMMA TUBULIN COMPLEX PROTEIN"/>
    <property type="match status" value="1"/>
</dbReference>
<feature type="domain" description="Gamma-Tubulin ring complex non-core subunit mod21 N-terminal" evidence="8">
    <location>
        <begin position="65"/>
        <end position="156"/>
    </location>
</feature>
<keyword evidence="4 5" id="KW-0206">Cytoskeleton</keyword>
<dbReference type="GO" id="GO:0000278">
    <property type="term" value="P:mitotic cell cycle"/>
    <property type="evidence" value="ECO:0007669"/>
    <property type="project" value="TreeGrafter"/>
</dbReference>
<comment type="similarity">
    <text evidence="1 5">Belongs to the TUBGCP family.</text>
</comment>
<feature type="domain" description="Gamma tubulin complex component protein N-terminal" evidence="9">
    <location>
        <begin position="218"/>
        <end position="481"/>
    </location>
</feature>
<evidence type="ECO:0000313" key="11">
    <source>
        <dbReference type="Proteomes" id="UP000053789"/>
    </source>
</evidence>
<feature type="compositionally biased region" description="Gly residues" evidence="6">
    <location>
        <begin position="804"/>
        <end position="816"/>
    </location>
</feature>
<evidence type="ECO:0000256" key="3">
    <source>
        <dbReference type="ARBA" id="ARBA00022701"/>
    </source>
</evidence>
<feature type="domain" description="Gamma tubulin complex component C-terminal" evidence="7">
    <location>
        <begin position="531"/>
        <end position="881"/>
    </location>
</feature>
<dbReference type="GO" id="GO:0000930">
    <property type="term" value="C:gamma-tubulin complex"/>
    <property type="evidence" value="ECO:0007669"/>
    <property type="project" value="UniProtKB-ARBA"/>
</dbReference>
<dbReference type="InterPro" id="IPR059169">
    <property type="entry name" value="GCP5_N_ext"/>
</dbReference>
<dbReference type="InterPro" id="IPR042241">
    <property type="entry name" value="GCP_C_sf"/>
</dbReference>
<evidence type="ECO:0000256" key="2">
    <source>
        <dbReference type="ARBA" id="ARBA00022490"/>
    </source>
</evidence>
<evidence type="ECO:0000256" key="6">
    <source>
        <dbReference type="SAM" id="MobiDB-lite"/>
    </source>
</evidence>